<sequence length="145" mass="14707">MAEEIKIVASAVGFDQVNKALDSTSKTLTQTSEAATKAGKALNTELKAGSTQASQSITNLSRVLQDAPFGFIGIANNINPLIESFSRLKAESGSVGGALKSLVGGLAGGGGLGIAFAAITSAITFAQIGLSMWSRGSEKAKKSTE</sequence>
<gene>
    <name evidence="2" type="ORF">UFOVP778_46</name>
</gene>
<keyword evidence="1" id="KW-0812">Transmembrane</keyword>
<name>A0A6J5NZ52_9CAUD</name>
<feature type="non-terminal residue" evidence="2">
    <location>
        <position position="145"/>
    </location>
</feature>
<keyword evidence="1" id="KW-0472">Membrane</keyword>
<dbReference type="EMBL" id="LR796733">
    <property type="protein sequence ID" value="CAB4162358.1"/>
    <property type="molecule type" value="Genomic_DNA"/>
</dbReference>
<evidence type="ECO:0000256" key="1">
    <source>
        <dbReference type="SAM" id="Phobius"/>
    </source>
</evidence>
<organism evidence="2">
    <name type="scientific">uncultured Caudovirales phage</name>
    <dbReference type="NCBI Taxonomy" id="2100421"/>
    <lineage>
        <taxon>Viruses</taxon>
        <taxon>Duplodnaviria</taxon>
        <taxon>Heunggongvirae</taxon>
        <taxon>Uroviricota</taxon>
        <taxon>Caudoviricetes</taxon>
        <taxon>Peduoviridae</taxon>
        <taxon>Maltschvirus</taxon>
        <taxon>Maltschvirus maltsch</taxon>
    </lineage>
</organism>
<feature type="transmembrane region" description="Helical" evidence="1">
    <location>
        <begin position="112"/>
        <end position="133"/>
    </location>
</feature>
<protein>
    <submittedName>
        <fullName evidence="2">Uncharacterized protein</fullName>
    </submittedName>
</protein>
<accession>A0A6J5NZ52</accession>
<reference evidence="2" key="1">
    <citation type="submission" date="2020-04" db="EMBL/GenBank/DDBJ databases">
        <authorList>
            <person name="Chiriac C."/>
            <person name="Salcher M."/>
            <person name="Ghai R."/>
            <person name="Kavagutti S V."/>
        </authorList>
    </citation>
    <scope>NUCLEOTIDE SEQUENCE</scope>
</reference>
<proteinExistence type="predicted"/>
<keyword evidence="1" id="KW-1133">Transmembrane helix</keyword>
<evidence type="ECO:0000313" key="2">
    <source>
        <dbReference type="EMBL" id="CAB4162358.1"/>
    </source>
</evidence>